<keyword evidence="3" id="KW-0325">Glycoprotein</keyword>
<keyword evidence="2" id="KW-1015">Disulfide bond</keyword>
<evidence type="ECO:0000259" key="6">
    <source>
        <dbReference type="PROSITE" id="PS50835"/>
    </source>
</evidence>
<feature type="domain" description="Ig-like" evidence="6">
    <location>
        <begin position="245"/>
        <end position="315"/>
    </location>
</feature>
<dbReference type="AlphaFoldDB" id="G3WN03"/>
<dbReference type="Ensembl" id="ENSSHAT00000016950.2">
    <property type="protein sequence ID" value="ENSSHAP00000016808.2"/>
    <property type="gene ID" value="ENSSHAG00000014299.2"/>
</dbReference>
<dbReference type="FunFam" id="2.60.40.10:FF:000295">
    <property type="entry name" value="Tyrosine-protein phosphatase non-receptor type substrate 1"/>
    <property type="match status" value="1"/>
</dbReference>
<dbReference type="Pfam" id="PF13927">
    <property type="entry name" value="Ig_3"/>
    <property type="match status" value="1"/>
</dbReference>
<dbReference type="GeneTree" id="ENSGT00960000186656"/>
<feature type="domain" description="Ig-like" evidence="6">
    <location>
        <begin position="25"/>
        <end position="106"/>
    </location>
</feature>
<dbReference type="CDD" id="cd05772">
    <property type="entry name" value="IgC1_SIRP_domain_2"/>
    <property type="match status" value="1"/>
</dbReference>
<dbReference type="InterPro" id="IPR007110">
    <property type="entry name" value="Ig-like_dom"/>
</dbReference>
<dbReference type="Gene3D" id="2.60.40.10">
    <property type="entry name" value="Immunoglobulins"/>
    <property type="match status" value="3"/>
</dbReference>
<reference evidence="7" key="3">
    <citation type="submission" date="2025-09" db="UniProtKB">
        <authorList>
            <consortium name="Ensembl"/>
        </authorList>
    </citation>
    <scope>IDENTIFICATION</scope>
</reference>
<dbReference type="InterPro" id="IPR013783">
    <property type="entry name" value="Ig-like_fold"/>
</dbReference>
<evidence type="ECO:0000313" key="8">
    <source>
        <dbReference type="Proteomes" id="UP000007648"/>
    </source>
</evidence>
<evidence type="ECO:0000256" key="5">
    <source>
        <dbReference type="SAM" id="Phobius"/>
    </source>
</evidence>
<dbReference type="STRING" id="9305.ENSSHAP00000016808"/>
<keyword evidence="5" id="KW-0472">Membrane</keyword>
<dbReference type="HOGENOM" id="CLU_044430_0_0_1"/>
<reference evidence="7" key="2">
    <citation type="submission" date="2025-08" db="UniProtKB">
        <authorList>
            <consortium name="Ensembl"/>
        </authorList>
    </citation>
    <scope>IDENTIFICATION</scope>
</reference>
<dbReference type="InParanoid" id="G3WN03"/>
<name>G3WN03_SARHA</name>
<dbReference type="InterPro" id="IPR051755">
    <property type="entry name" value="Ig-like_CS_Receptor"/>
</dbReference>
<evidence type="ECO:0000313" key="7">
    <source>
        <dbReference type="Ensembl" id="ENSSHAP00000016808.2"/>
    </source>
</evidence>
<dbReference type="PROSITE" id="PS50835">
    <property type="entry name" value="IG_LIKE"/>
    <property type="match status" value="3"/>
</dbReference>
<dbReference type="PANTHER" id="PTHR19971">
    <property type="entry name" value="SIGNAL-REGULATORY PROTEIN BETA"/>
    <property type="match status" value="1"/>
</dbReference>
<reference evidence="7 8" key="1">
    <citation type="journal article" date="2011" name="Proc. Natl. Acad. Sci. U.S.A.">
        <title>Genetic diversity and population structure of the endangered marsupial Sarcophilus harrisii (Tasmanian devil).</title>
        <authorList>
            <person name="Miller W."/>
            <person name="Hayes V.M."/>
            <person name="Ratan A."/>
            <person name="Petersen D.C."/>
            <person name="Wittekindt N.E."/>
            <person name="Miller J."/>
            <person name="Walenz B."/>
            <person name="Knight J."/>
            <person name="Qi J."/>
            <person name="Zhao F."/>
            <person name="Wang Q."/>
            <person name="Bedoya-Reina O.C."/>
            <person name="Katiyar N."/>
            <person name="Tomsho L.P."/>
            <person name="Kasson L.M."/>
            <person name="Hardie R.A."/>
            <person name="Woodbridge P."/>
            <person name="Tindall E.A."/>
            <person name="Bertelsen M.F."/>
            <person name="Dixon D."/>
            <person name="Pyecroft S."/>
            <person name="Helgen K.M."/>
            <person name="Lesk A.M."/>
            <person name="Pringle T.H."/>
            <person name="Patterson N."/>
            <person name="Zhang Y."/>
            <person name="Kreiss A."/>
            <person name="Woods G.M."/>
            <person name="Jones M.E."/>
            <person name="Schuster S.C."/>
        </authorList>
    </citation>
    <scope>NUCLEOTIDE SEQUENCE [LARGE SCALE GENOMIC DNA]</scope>
</reference>
<dbReference type="Proteomes" id="UP000007648">
    <property type="component" value="Unassembled WGS sequence"/>
</dbReference>
<protein>
    <recommendedName>
        <fullName evidence="6">Ig-like domain-containing protein</fullName>
    </recommendedName>
</protein>
<proteinExistence type="predicted"/>
<feature type="transmembrane region" description="Helical" evidence="5">
    <location>
        <begin position="335"/>
        <end position="360"/>
    </location>
</feature>
<evidence type="ECO:0000256" key="3">
    <source>
        <dbReference type="ARBA" id="ARBA00023180"/>
    </source>
</evidence>
<dbReference type="eggNOG" id="ENOG502S1XD">
    <property type="taxonomic scope" value="Eukaryota"/>
</dbReference>
<keyword evidence="5" id="KW-0812">Transmembrane</keyword>
<keyword evidence="5" id="KW-1133">Transmembrane helix</keyword>
<keyword evidence="4" id="KW-0393">Immunoglobulin domain</keyword>
<dbReference type="InterPro" id="IPR003599">
    <property type="entry name" value="Ig_sub"/>
</dbReference>
<dbReference type="Pfam" id="PF07654">
    <property type="entry name" value="C1-set"/>
    <property type="match status" value="2"/>
</dbReference>
<keyword evidence="1" id="KW-0732">Signal</keyword>
<dbReference type="SUPFAM" id="SSF48726">
    <property type="entry name" value="Immunoglobulin"/>
    <property type="match status" value="3"/>
</dbReference>
<organism evidence="7 8">
    <name type="scientific">Sarcophilus harrisii</name>
    <name type="common">Tasmanian devil</name>
    <name type="synonym">Sarcophilus laniarius</name>
    <dbReference type="NCBI Taxonomy" id="9305"/>
    <lineage>
        <taxon>Eukaryota</taxon>
        <taxon>Metazoa</taxon>
        <taxon>Chordata</taxon>
        <taxon>Craniata</taxon>
        <taxon>Vertebrata</taxon>
        <taxon>Euteleostomi</taxon>
        <taxon>Mammalia</taxon>
        <taxon>Metatheria</taxon>
        <taxon>Dasyuromorphia</taxon>
        <taxon>Dasyuridae</taxon>
        <taxon>Sarcophilus</taxon>
    </lineage>
</organism>
<evidence type="ECO:0000256" key="1">
    <source>
        <dbReference type="ARBA" id="ARBA00022729"/>
    </source>
</evidence>
<evidence type="ECO:0000256" key="4">
    <source>
        <dbReference type="ARBA" id="ARBA00023319"/>
    </source>
</evidence>
<dbReference type="SMART" id="SM00409">
    <property type="entry name" value="IG"/>
    <property type="match status" value="1"/>
</dbReference>
<dbReference type="InterPro" id="IPR036179">
    <property type="entry name" value="Ig-like_dom_sf"/>
</dbReference>
<accession>G3WN03</accession>
<dbReference type="InterPro" id="IPR003597">
    <property type="entry name" value="Ig_C1-set"/>
</dbReference>
<sequence length="375" mass="42141">SLLVCSWNYILYEDGVSDSIEEELPRIRSQEKLQVLQPDDHVSGIAGDTILLQCMVSAFSPPGPVKWFKTKNIHDRIKAIAFPWSNTNFSISISHITPEDAGTYYCVKFRKGFIDNKEFKSGNGTKLTVKVKPSVPLVSGPQERGSINQTVIISCNSTGFFPKAIILKWFKNGNEFPALWTSVFPKGDNVSYNLISTVQVLLTASDVHSEITCEVHHDTLQIPLHGPIHVSEANLSFHSRWMAATCYVIKFYLKHLNVTWLMNGIVVKGEKSTIPTEDKDGTYSLESSLVVLMSVQKENTGFTCQVYHDSQAPINEILRASASPKDGTQTDPGEYYLLLFVCLFVFLSCAFFLYDLTFLVQKNEYGNMFRRTAHV</sequence>
<feature type="domain" description="Ig-like" evidence="6">
    <location>
        <begin position="133"/>
        <end position="236"/>
    </location>
</feature>
<dbReference type="SMART" id="SM00407">
    <property type="entry name" value="IGc1"/>
    <property type="match status" value="2"/>
</dbReference>
<evidence type="ECO:0000256" key="2">
    <source>
        <dbReference type="ARBA" id="ARBA00023157"/>
    </source>
</evidence>
<keyword evidence="8" id="KW-1185">Reference proteome</keyword>